<organism evidence="2 3">
    <name type="scientific">Champsocephalus esox</name>
    <name type="common">pike icefish</name>
    <dbReference type="NCBI Taxonomy" id="159716"/>
    <lineage>
        <taxon>Eukaryota</taxon>
        <taxon>Metazoa</taxon>
        <taxon>Chordata</taxon>
        <taxon>Craniata</taxon>
        <taxon>Vertebrata</taxon>
        <taxon>Euteleostomi</taxon>
        <taxon>Actinopterygii</taxon>
        <taxon>Neopterygii</taxon>
        <taxon>Teleostei</taxon>
        <taxon>Neoteleostei</taxon>
        <taxon>Acanthomorphata</taxon>
        <taxon>Eupercaria</taxon>
        <taxon>Perciformes</taxon>
        <taxon>Notothenioidei</taxon>
        <taxon>Channichthyidae</taxon>
        <taxon>Champsocephalus</taxon>
    </lineage>
</organism>
<gene>
    <name evidence="2" type="ORF">CesoFtcFv8_027321</name>
</gene>
<comment type="caution">
    <text evidence="2">The sequence shown here is derived from an EMBL/GenBank/DDBJ whole genome shotgun (WGS) entry which is preliminary data.</text>
</comment>
<name>A0AAN7YBI0_9TELE</name>
<dbReference type="EMBL" id="JAULUE010002069">
    <property type="protein sequence ID" value="KAK5874764.1"/>
    <property type="molecule type" value="Genomic_DNA"/>
</dbReference>
<keyword evidence="3" id="KW-1185">Reference proteome</keyword>
<dbReference type="Proteomes" id="UP001335648">
    <property type="component" value="Unassembled WGS sequence"/>
</dbReference>
<evidence type="ECO:0000313" key="2">
    <source>
        <dbReference type="EMBL" id="KAK5874764.1"/>
    </source>
</evidence>
<reference evidence="2 3" key="1">
    <citation type="journal article" date="2023" name="Mol. Biol. Evol.">
        <title>Genomics of Secondarily Temperate Adaptation in the Only Non-Antarctic Icefish.</title>
        <authorList>
            <person name="Rivera-Colon A.G."/>
            <person name="Rayamajhi N."/>
            <person name="Minhas B.F."/>
            <person name="Madrigal G."/>
            <person name="Bilyk K.T."/>
            <person name="Yoon V."/>
            <person name="Hune M."/>
            <person name="Gregory S."/>
            <person name="Cheng C.H.C."/>
            <person name="Catchen J.M."/>
        </authorList>
    </citation>
    <scope>NUCLEOTIDE SEQUENCE [LARGE SCALE GENOMIC DNA]</scope>
    <source>
        <strain evidence="2">JC2023a</strain>
    </source>
</reference>
<feature type="compositionally biased region" description="Polar residues" evidence="1">
    <location>
        <begin position="71"/>
        <end position="83"/>
    </location>
</feature>
<protein>
    <submittedName>
        <fullName evidence="2">Uncharacterized protein</fullName>
    </submittedName>
</protein>
<dbReference type="AlphaFoldDB" id="A0AAN7YBI0"/>
<evidence type="ECO:0000256" key="1">
    <source>
        <dbReference type="SAM" id="MobiDB-lite"/>
    </source>
</evidence>
<feature type="region of interest" description="Disordered" evidence="1">
    <location>
        <begin position="43"/>
        <end position="83"/>
    </location>
</feature>
<proteinExistence type="predicted"/>
<sequence length="123" mass="13641">MRQQPRAVMWSVGRQRVLLWYHVIRSLTSSELSCISRTSAARSGAAGRLQTPRKATRRFRPGARTDRKGARTTSRAAAQCQTARPTATAASSMGHCARGESVCCRGDAVKERCLGGRRWWRPP</sequence>
<accession>A0AAN7YBI0</accession>
<evidence type="ECO:0000313" key="3">
    <source>
        <dbReference type="Proteomes" id="UP001335648"/>
    </source>
</evidence>